<comment type="caution">
    <text evidence="2">The sequence shown here is derived from an EMBL/GenBank/DDBJ whole genome shotgun (WGS) entry which is preliminary data.</text>
</comment>
<reference evidence="2" key="1">
    <citation type="submission" date="2021-03" db="EMBL/GenBank/DDBJ databases">
        <title>Draft genome sequence of rust myrtle Austropuccinia psidii MF-1, a brazilian biotype.</title>
        <authorList>
            <person name="Quecine M.C."/>
            <person name="Pachon D.M.R."/>
            <person name="Bonatelli M.L."/>
            <person name="Correr F.H."/>
            <person name="Franceschini L.M."/>
            <person name="Leite T.F."/>
            <person name="Margarido G.R.A."/>
            <person name="Almeida C.A."/>
            <person name="Ferrarezi J.A."/>
            <person name="Labate C.A."/>
        </authorList>
    </citation>
    <scope>NUCLEOTIDE SEQUENCE</scope>
    <source>
        <strain evidence="2">MF-1</strain>
    </source>
</reference>
<feature type="region of interest" description="Disordered" evidence="1">
    <location>
        <begin position="22"/>
        <end position="47"/>
    </location>
</feature>
<evidence type="ECO:0000313" key="2">
    <source>
        <dbReference type="EMBL" id="MBW0578058.1"/>
    </source>
</evidence>
<feature type="compositionally biased region" description="Polar residues" evidence="1">
    <location>
        <begin position="29"/>
        <end position="47"/>
    </location>
</feature>
<organism evidence="2 3">
    <name type="scientific">Austropuccinia psidii MF-1</name>
    <dbReference type="NCBI Taxonomy" id="1389203"/>
    <lineage>
        <taxon>Eukaryota</taxon>
        <taxon>Fungi</taxon>
        <taxon>Dikarya</taxon>
        <taxon>Basidiomycota</taxon>
        <taxon>Pucciniomycotina</taxon>
        <taxon>Pucciniomycetes</taxon>
        <taxon>Pucciniales</taxon>
        <taxon>Sphaerophragmiaceae</taxon>
        <taxon>Austropuccinia</taxon>
    </lineage>
</organism>
<gene>
    <name evidence="2" type="ORF">O181_117773</name>
</gene>
<dbReference type="Proteomes" id="UP000765509">
    <property type="component" value="Unassembled WGS sequence"/>
</dbReference>
<accession>A0A9Q3PXT3</accession>
<feature type="non-terminal residue" evidence="2">
    <location>
        <position position="1"/>
    </location>
</feature>
<proteinExistence type="predicted"/>
<evidence type="ECO:0000256" key="1">
    <source>
        <dbReference type="SAM" id="MobiDB-lite"/>
    </source>
</evidence>
<dbReference type="EMBL" id="AVOT02102011">
    <property type="protein sequence ID" value="MBW0578058.1"/>
    <property type="molecule type" value="Genomic_DNA"/>
</dbReference>
<sequence length="377" mass="41159">ICHKTPGQISRQSSAIDFTSHGVGHVRSASRQRQSSHENVTQSPNPFQHYSPSSGNFTLLASASPPNPPQCFACLRACTALDMRLQHCPPISVFTTPYALTPLPLPFLCSRGALPTCSQQHLSLRLCNALPTCSQHHLSLRLLSALPTSSRHCLPSVRLQHALPTPLILTLAECPPKMLLTPLMLTLAECTPDILLTLLTIFRLAECTPDMLPTPLIFTLGVHSQHCLEYLRSRSALPTCSQHHLSLRLCSALPTQLAILTLAACPPGTAYSYARGVHSRHAPDTTYPYARGAPSRHPPDTAYYTYACGVHSRHAPDTTYPYACVVPSRHPPNTAYHPYAFSMPSRHAPDTTYPYACGVHSLHAPDTTYPYASVVPS</sequence>
<protein>
    <submittedName>
        <fullName evidence="2">Uncharacterized protein</fullName>
    </submittedName>
</protein>
<dbReference type="AlphaFoldDB" id="A0A9Q3PXT3"/>
<evidence type="ECO:0000313" key="3">
    <source>
        <dbReference type="Proteomes" id="UP000765509"/>
    </source>
</evidence>
<name>A0A9Q3PXT3_9BASI</name>
<keyword evidence="3" id="KW-1185">Reference proteome</keyword>